<dbReference type="Pfam" id="PF00501">
    <property type="entry name" value="AMP-binding"/>
    <property type="match status" value="1"/>
</dbReference>
<dbReference type="PANTHER" id="PTHR43439">
    <property type="entry name" value="PHENYLACETATE-COENZYME A LIGASE"/>
    <property type="match status" value="1"/>
</dbReference>
<evidence type="ECO:0000313" key="5">
    <source>
        <dbReference type="Proteomes" id="UP001617351"/>
    </source>
</evidence>
<organism evidence="4 5">
    <name type="scientific">Streptomyces toxytricini</name>
    <name type="common">Actinomyces toxytricini</name>
    <dbReference type="NCBI Taxonomy" id="67369"/>
    <lineage>
        <taxon>Bacteria</taxon>
        <taxon>Bacillati</taxon>
        <taxon>Actinomycetota</taxon>
        <taxon>Actinomycetes</taxon>
        <taxon>Kitasatosporales</taxon>
        <taxon>Streptomycetaceae</taxon>
        <taxon>Streptomyces</taxon>
    </lineage>
</organism>
<protein>
    <submittedName>
        <fullName evidence="4">AMP-binding protein</fullName>
    </submittedName>
</protein>
<dbReference type="InterPro" id="IPR000873">
    <property type="entry name" value="AMP-dep_synth/lig_dom"/>
</dbReference>
<dbReference type="InterPro" id="IPR042099">
    <property type="entry name" value="ANL_N_sf"/>
</dbReference>
<evidence type="ECO:0000313" key="4">
    <source>
        <dbReference type="EMBL" id="MFJ2825323.1"/>
    </source>
</evidence>
<keyword evidence="2" id="KW-0597">Phosphoprotein</keyword>
<dbReference type="SUPFAM" id="SSF56801">
    <property type="entry name" value="Acetyl-CoA synthetase-like"/>
    <property type="match status" value="1"/>
</dbReference>
<proteinExistence type="predicted"/>
<keyword evidence="5" id="KW-1185">Reference proteome</keyword>
<comment type="caution">
    <text evidence="4">The sequence shown here is derived from an EMBL/GenBank/DDBJ whole genome shotgun (WGS) entry which is preliminary data.</text>
</comment>
<dbReference type="PANTHER" id="PTHR43439:SF2">
    <property type="entry name" value="ENZYME, PUTATIVE (JCVI)-RELATED"/>
    <property type="match status" value="1"/>
</dbReference>
<dbReference type="EMBL" id="JBIUYY010000017">
    <property type="protein sequence ID" value="MFJ2825323.1"/>
    <property type="molecule type" value="Genomic_DNA"/>
</dbReference>
<dbReference type="RefSeq" id="WP_402386494.1">
    <property type="nucleotide sequence ID" value="NZ_JBIUYY010000017.1"/>
</dbReference>
<keyword evidence="1" id="KW-0596">Phosphopantetheine</keyword>
<dbReference type="Gene3D" id="3.40.50.12780">
    <property type="entry name" value="N-terminal domain of ligase-like"/>
    <property type="match status" value="1"/>
</dbReference>
<evidence type="ECO:0000256" key="2">
    <source>
        <dbReference type="ARBA" id="ARBA00022553"/>
    </source>
</evidence>
<sequence>MTIGDVPWERLLDAAHRLARAGGPPVPERAAGLEDLAVSGPAEILAASRQEIAAEGGIVLSSGGTTGPPKITFVRYGQAVGRLSARWRPLGPDSVLLNMFSPGRMWASHYYMQALAEGSRCRVVPSGPLEPGELDYWLDVFAGLGVDAVAGTPSGLVELAEGMLESGRTLPVRTVVWMAEPWTEPAEKTVRAAFPDAGFWGNYGSVETYVVATNTPDCDLRVLHLMPDQVLEPDDGGALLSRAGTGWTVPVVRYRLGDRLAPAQCRCGRGDGLRVLGRADDAFKLHGSLLAAGELLDAAAAVPGVAAAQLELVREEDSWHGVRRVAVHFTGRADPEDVRRALLAASARLFGIAVHHPEALAVARVDRLARIDRTGKVPPVVWRAPT</sequence>
<evidence type="ECO:0000256" key="1">
    <source>
        <dbReference type="ARBA" id="ARBA00022450"/>
    </source>
</evidence>
<evidence type="ECO:0000259" key="3">
    <source>
        <dbReference type="Pfam" id="PF00501"/>
    </source>
</evidence>
<dbReference type="InterPro" id="IPR051414">
    <property type="entry name" value="Adenylate-forming_Reductase"/>
</dbReference>
<name>A0ABW8EQ86_STRT5</name>
<accession>A0ABW8EQ86</accession>
<reference evidence="4 5" key="1">
    <citation type="submission" date="2024-10" db="EMBL/GenBank/DDBJ databases">
        <title>The Natural Products Discovery Center: Release of the First 8490 Sequenced Strains for Exploring Actinobacteria Biosynthetic Diversity.</title>
        <authorList>
            <person name="Kalkreuter E."/>
            <person name="Kautsar S.A."/>
            <person name="Yang D."/>
            <person name="Bader C.D."/>
            <person name="Teijaro C.N."/>
            <person name="Fluegel L."/>
            <person name="Davis C.M."/>
            <person name="Simpson J.R."/>
            <person name="Lauterbach L."/>
            <person name="Steele A.D."/>
            <person name="Gui C."/>
            <person name="Meng S."/>
            <person name="Li G."/>
            <person name="Viehrig K."/>
            <person name="Ye F."/>
            <person name="Su P."/>
            <person name="Kiefer A.F."/>
            <person name="Nichols A."/>
            <person name="Cepeda A.J."/>
            <person name="Yan W."/>
            <person name="Fan B."/>
            <person name="Jiang Y."/>
            <person name="Adhikari A."/>
            <person name="Zheng C.-J."/>
            <person name="Schuster L."/>
            <person name="Cowan T.M."/>
            <person name="Smanski M.J."/>
            <person name="Chevrette M.G."/>
            <person name="De Carvalho L.P.S."/>
            <person name="Shen B."/>
        </authorList>
    </citation>
    <scope>NUCLEOTIDE SEQUENCE [LARGE SCALE GENOMIC DNA]</scope>
    <source>
        <strain evidence="4 5">NPDC087220</strain>
    </source>
</reference>
<gene>
    <name evidence="4" type="ORF">ACIO7M_30035</name>
</gene>
<dbReference type="Proteomes" id="UP001617351">
    <property type="component" value="Unassembled WGS sequence"/>
</dbReference>
<feature type="domain" description="AMP-dependent synthetase/ligase" evidence="3">
    <location>
        <begin position="62"/>
        <end position="232"/>
    </location>
</feature>